<dbReference type="Pfam" id="PF17284">
    <property type="entry name" value="Spermine_synt_N"/>
    <property type="match status" value="1"/>
</dbReference>
<dbReference type="HAMAP" id="MF_00198">
    <property type="entry name" value="Spermidine_synth"/>
    <property type="match status" value="1"/>
</dbReference>
<dbReference type="InterPro" id="IPR035246">
    <property type="entry name" value="Spermidine_synt_N"/>
</dbReference>
<dbReference type="EMBL" id="CYHA01000001">
    <property type="protein sequence ID" value="CUA81386.1"/>
    <property type="molecule type" value="Genomic_DNA"/>
</dbReference>
<feature type="active site" description="Proton acceptor" evidence="6 7">
    <location>
        <position position="157"/>
    </location>
</feature>
<evidence type="ECO:0000256" key="3">
    <source>
        <dbReference type="ARBA" id="ARBA00023066"/>
    </source>
</evidence>
<keyword evidence="4 6" id="KW-0620">Polyamine biosynthesis</keyword>
<keyword evidence="10" id="KW-1185">Reference proteome</keyword>
<organism evidence="9 10">
    <name type="scientific">Gulbenkiania indica</name>
    <dbReference type="NCBI Taxonomy" id="375574"/>
    <lineage>
        <taxon>Bacteria</taxon>
        <taxon>Pseudomonadati</taxon>
        <taxon>Pseudomonadota</taxon>
        <taxon>Betaproteobacteria</taxon>
        <taxon>Neisseriales</taxon>
        <taxon>Chromobacteriaceae</taxon>
        <taxon>Gulbenkiania</taxon>
    </lineage>
</organism>
<dbReference type="GO" id="GO:0010487">
    <property type="term" value="F:thermospermine synthase activity"/>
    <property type="evidence" value="ECO:0007669"/>
    <property type="project" value="UniProtKB-EC"/>
</dbReference>
<keyword evidence="2 6" id="KW-0808">Transferase</keyword>
<evidence type="ECO:0000256" key="5">
    <source>
        <dbReference type="ARBA" id="ARBA00048874"/>
    </source>
</evidence>
<dbReference type="PROSITE" id="PS51006">
    <property type="entry name" value="PABS_2"/>
    <property type="match status" value="1"/>
</dbReference>
<dbReference type="Proteomes" id="UP000243535">
    <property type="component" value="Unassembled WGS sequence"/>
</dbReference>
<dbReference type="Pfam" id="PF01564">
    <property type="entry name" value="Spermine_synth"/>
    <property type="match status" value="1"/>
</dbReference>
<dbReference type="Gene3D" id="2.30.140.10">
    <property type="entry name" value="Spermidine synthase, tetramerisation domain"/>
    <property type="match status" value="1"/>
</dbReference>
<dbReference type="AlphaFoldDB" id="A0A0K6GS79"/>
<evidence type="ECO:0000256" key="6">
    <source>
        <dbReference type="HAMAP-Rule" id="MF_00198"/>
    </source>
</evidence>
<accession>A0A0K6GS79</accession>
<sequence>MQDSIITEWTDENAGVVYRVSEKLEDFPTDVHHVEVYDTPAFGRVLRVNGHILTAENDEWIYHENLVHPAALSHPEPKRALVLGGGTGGSARQLLKYDSIERVLIGELDGFLVDTVRQHFEKIHQGAFDDARLEIKLGDANEWINNIEEQFDLIVLDLVGYAEKAEGFYSRAFFERCRALLTDNGVLALSLGSPQRHSGAFVDRHTALQEVFTTVVPYLVPLSLHGGLWGMAIARRNDASGNLTADEVDSRLRSRAVGQLEYYNGAVHAGQQALPNFVAALLAPPTRSH</sequence>
<evidence type="ECO:0000256" key="7">
    <source>
        <dbReference type="PROSITE-ProRule" id="PRU00354"/>
    </source>
</evidence>
<evidence type="ECO:0000256" key="4">
    <source>
        <dbReference type="ARBA" id="ARBA00023115"/>
    </source>
</evidence>
<comment type="caution">
    <text evidence="6">Lacks conserved residue(s) required for the propagation of feature annotation.</text>
</comment>
<dbReference type="EC" id="2.5.1.16" evidence="6"/>
<dbReference type="GO" id="GO:0008295">
    <property type="term" value="P:spermidine biosynthetic process"/>
    <property type="evidence" value="ECO:0007669"/>
    <property type="project" value="UniProtKB-UniRule"/>
</dbReference>
<dbReference type="CDD" id="cd02440">
    <property type="entry name" value="AdoMet_MTases"/>
    <property type="match status" value="1"/>
</dbReference>
<comment type="pathway">
    <text evidence="6">Amine and polyamine biosynthesis; spermidine biosynthesis; spermidine from putrescine: step 1/1.</text>
</comment>
<dbReference type="STRING" id="375574.GCA_001418035_00028"/>
<evidence type="ECO:0000259" key="8">
    <source>
        <dbReference type="PROSITE" id="PS51006"/>
    </source>
</evidence>
<gene>
    <name evidence="6" type="primary">speE</name>
    <name evidence="9" type="ORF">Ga0061063_0228</name>
</gene>
<dbReference type="InterPro" id="IPR030374">
    <property type="entry name" value="PABS"/>
</dbReference>
<dbReference type="InterPro" id="IPR029063">
    <property type="entry name" value="SAM-dependent_MTases_sf"/>
</dbReference>
<feature type="binding site" evidence="6">
    <location>
        <position position="107"/>
    </location>
    <ligand>
        <name>S-methyl-5'-thioadenosine</name>
        <dbReference type="ChEBI" id="CHEBI:17509"/>
    </ligand>
</feature>
<comment type="catalytic activity">
    <reaction evidence="5">
        <text>S-adenosyl 3-(methylsulfanyl)propylamine + spermidine = thermospermine + S-methyl-5'-thioadenosine + H(+)</text>
        <dbReference type="Rhea" id="RHEA:30515"/>
        <dbReference type="ChEBI" id="CHEBI:15378"/>
        <dbReference type="ChEBI" id="CHEBI:17509"/>
        <dbReference type="ChEBI" id="CHEBI:57443"/>
        <dbReference type="ChEBI" id="CHEBI:57834"/>
        <dbReference type="ChEBI" id="CHEBI:59903"/>
        <dbReference type="EC" id="2.5.1.79"/>
    </reaction>
</comment>
<name>A0A0K6GS79_9NEIS</name>
<comment type="catalytic activity">
    <reaction evidence="6">
        <text>S-adenosyl 3-(methylsulfanyl)propylamine + putrescine = S-methyl-5'-thioadenosine + spermidine + H(+)</text>
        <dbReference type="Rhea" id="RHEA:12721"/>
        <dbReference type="ChEBI" id="CHEBI:15378"/>
        <dbReference type="ChEBI" id="CHEBI:17509"/>
        <dbReference type="ChEBI" id="CHEBI:57443"/>
        <dbReference type="ChEBI" id="CHEBI:57834"/>
        <dbReference type="ChEBI" id="CHEBI:326268"/>
        <dbReference type="EC" id="2.5.1.16"/>
    </reaction>
</comment>
<proteinExistence type="inferred from homology"/>
<dbReference type="RefSeq" id="WP_055433053.1">
    <property type="nucleotide sequence ID" value="NZ_CYHA01000001.1"/>
</dbReference>
<evidence type="ECO:0000256" key="2">
    <source>
        <dbReference type="ARBA" id="ARBA00022679"/>
    </source>
</evidence>
<protein>
    <recommendedName>
        <fullName evidence="6">Polyamine aminopropyltransferase</fullName>
    </recommendedName>
    <alternativeName>
        <fullName evidence="6">Putrescine aminopropyltransferase</fullName>
        <shortName evidence="6">PAPT</shortName>
    </alternativeName>
    <alternativeName>
        <fullName evidence="6">Spermidine synthase</fullName>
        <shortName evidence="6">SPDS</shortName>
        <shortName evidence="6">SPDSY</shortName>
        <ecNumber evidence="6">2.5.1.16</ecNumber>
    </alternativeName>
</protein>
<dbReference type="SUPFAM" id="SSF53335">
    <property type="entry name" value="S-adenosyl-L-methionine-dependent methyltransferases"/>
    <property type="match status" value="1"/>
</dbReference>
<dbReference type="GO" id="GO:0004766">
    <property type="term" value="F:spermidine synthase activity"/>
    <property type="evidence" value="ECO:0007669"/>
    <property type="project" value="UniProtKB-UniRule"/>
</dbReference>
<comment type="subunit">
    <text evidence="6">Homodimer or homotetramer.</text>
</comment>
<dbReference type="Gene3D" id="3.40.50.150">
    <property type="entry name" value="Vaccinia Virus protein VP39"/>
    <property type="match status" value="1"/>
</dbReference>
<dbReference type="PANTHER" id="PTHR43317">
    <property type="entry name" value="THERMOSPERMINE SYNTHASE ACAULIS5"/>
    <property type="match status" value="1"/>
</dbReference>
<feature type="domain" description="PABS" evidence="8">
    <location>
        <begin position="3"/>
        <end position="236"/>
    </location>
</feature>
<reference evidence="10" key="1">
    <citation type="submission" date="2015-08" db="EMBL/GenBank/DDBJ databases">
        <authorList>
            <person name="Varghese N."/>
        </authorList>
    </citation>
    <scope>NUCLEOTIDE SEQUENCE [LARGE SCALE GENOMIC DNA]</scope>
    <source>
        <strain evidence="10">DSM 17901</strain>
    </source>
</reference>
<dbReference type="UniPathway" id="UPA00248">
    <property type="reaction ID" value="UER00314"/>
</dbReference>
<evidence type="ECO:0000313" key="10">
    <source>
        <dbReference type="Proteomes" id="UP000243535"/>
    </source>
</evidence>
<comment type="similarity">
    <text evidence="1 6">Belongs to the spermidine/spermine synthase family.</text>
</comment>
<dbReference type="PANTHER" id="PTHR43317:SF1">
    <property type="entry name" value="THERMOSPERMINE SYNTHASE ACAULIS5"/>
    <property type="match status" value="1"/>
</dbReference>
<feature type="binding site" evidence="6">
    <location>
        <begin position="139"/>
        <end position="140"/>
    </location>
    <ligand>
        <name>S-methyl-5'-thioadenosine</name>
        <dbReference type="ChEBI" id="CHEBI:17509"/>
    </ligand>
</feature>
<keyword evidence="3 6" id="KW-0745">Spermidine biosynthesis</keyword>
<evidence type="ECO:0000313" key="9">
    <source>
        <dbReference type="EMBL" id="CUA81386.1"/>
    </source>
</evidence>
<comment type="function">
    <text evidence="6">Catalyzes the irreversible transfer of a propylamine group from the amino donor S-adenosylmethioninamine (decarboxy-AdoMet) to putrescine (1,4-diaminobutane) to yield spermidine.</text>
</comment>
<dbReference type="InterPro" id="IPR037163">
    <property type="entry name" value="Spermidine_synt_N_sf"/>
</dbReference>
<evidence type="ECO:0000256" key="1">
    <source>
        <dbReference type="ARBA" id="ARBA00007867"/>
    </source>
</evidence>
<dbReference type="InterPro" id="IPR001045">
    <property type="entry name" value="Spermi_synthase"/>
</dbReference>
<feature type="binding site" evidence="6">
    <location>
        <position position="63"/>
    </location>
    <ligand>
        <name>spermidine</name>
        <dbReference type="ChEBI" id="CHEBI:57834"/>
    </ligand>
</feature>